<protein>
    <recommendedName>
        <fullName evidence="3">RNA-binding S4 domain-containing protein</fullName>
    </recommendedName>
</protein>
<reference evidence="4" key="1">
    <citation type="submission" date="2018-05" db="EMBL/GenBank/DDBJ databases">
        <authorList>
            <person name="Lanie J.A."/>
            <person name="Ng W.-L."/>
            <person name="Kazmierczak K.M."/>
            <person name="Andrzejewski T.M."/>
            <person name="Davidsen T.M."/>
            <person name="Wayne K.J."/>
            <person name="Tettelin H."/>
            <person name="Glass J.I."/>
            <person name="Rusch D."/>
            <person name="Podicherti R."/>
            <person name="Tsui H.-C.T."/>
            <person name="Winkler M.E."/>
        </authorList>
    </citation>
    <scope>NUCLEOTIDE SEQUENCE</scope>
</reference>
<evidence type="ECO:0000256" key="2">
    <source>
        <dbReference type="ARBA" id="ARBA00023235"/>
    </source>
</evidence>
<evidence type="ECO:0000259" key="3">
    <source>
        <dbReference type="SMART" id="SM00363"/>
    </source>
</evidence>
<dbReference type="AlphaFoldDB" id="A0A382Q1K1"/>
<dbReference type="Pfam" id="PF01479">
    <property type="entry name" value="S4"/>
    <property type="match status" value="1"/>
</dbReference>
<dbReference type="FunFam" id="3.10.290.10:FF:000003">
    <property type="entry name" value="Pseudouridine synthase"/>
    <property type="match status" value="1"/>
</dbReference>
<dbReference type="GO" id="GO:0003723">
    <property type="term" value="F:RNA binding"/>
    <property type="evidence" value="ECO:0007669"/>
    <property type="project" value="InterPro"/>
</dbReference>
<organism evidence="4">
    <name type="scientific">marine metagenome</name>
    <dbReference type="NCBI Taxonomy" id="408172"/>
    <lineage>
        <taxon>unclassified sequences</taxon>
        <taxon>metagenomes</taxon>
        <taxon>ecological metagenomes</taxon>
    </lineage>
</organism>
<proteinExistence type="inferred from homology"/>
<dbReference type="CDD" id="cd00165">
    <property type="entry name" value="S4"/>
    <property type="match status" value="1"/>
</dbReference>
<name>A0A382Q1K1_9ZZZZ</name>
<sequence length="63" mass="6912">MSIERLQKILSNAGIASRRDAEKMIVGSRVAVNGKIENVLGSRADPVIDLITVDNIPISFQKY</sequence>
<gene>
    <name evidence="4" type="ORF">METZ01_LOCUS332160</name>
</gene>
<dbReference type="InterPro" id="IPR050343">
    <property type="entry name" value="RsuA_PseudoU_synthase"/>
</dbReference>
<dbReference type="SMART" id="SM00363">
    <property type="entry name" value="S4"/>
    <property type="match status" value="1"/>
</dbReference>
<comment type="similarity">
    <text evidence="1">Belongs to the pseudouridine synthase RsuA family.</text>
</comment>
<keyword evidence="2" id="KW-0413">Isomerase</keyword>
<dbReference type="InterPro" id="IPR002942">
    <property type="entry name" value="S4_RNA-bd"/>
</dbReference>
<dbReference type="PANTHER" id="PTHR47683:SF3">
    <property type="entry name" value="RIBOSOMAL LARGE SUBUNIT PSEUDOURIDINE SYNTHASE B"/>
    <property type="match status" value="1"/>
</dbReference>
<feature type="domain" description="RNA-binding S4" evidence="3">
    <location>
        <begin position="4"/>
        <end position="62"/>
    </location>
</feature>
<dbReference type="InterPro" id="IPR036986">
    <property type="entry name" value="S4_RNA-bd_sf"/>
</dbReference>
<dbReference type="GO" id="GO:0009982">
    <property type="term" value="F:pseudouridine synthase activity"/>
    <property type="evidence" value="ECO:0007669"/>
    <property type="project" value="UniProtKB-ARBA"/>
</dbReference>
<feature type="non-terminal residue" evidence="4">
    <location>
        <position position="63"/>
    </location>
</feature>
<evidence type="ECO:0000256" key="1">
    <source>
        <dbReference type="ARBA" id="ARBA00008348"/>
    </source>
</evidence>
<dbReference type="Gene3D" id="3.10.290.10">
    <property type="entry name" value="RNA-binding S4 domain"/>
    <property type="match status" value="1"/>
</dbReference>
<dbReference type="PANTHER" id="PTHR47683">
    <property type="entry name" value="PSEUDOURIDINE SYNTHASE FAMILY PROTEIN-RELATED"/>
    <property type="match status" value="1"/>
</dbReference>
<dbReference type="EMBL" id="UINC01111235">
    <property type="protein sequence ID" value="SVC79306.1"/>
    <property type="molecule type" value="Genomic_DNA"/>
</dbReference>
<dbReference type="GO" id="GO:0006364">
    <property type="term" value="P:rRNA processing"/>
    <property type="evidence" value="ECO:0007669"/>
    <property type="project" value="UniProtKB-ARBA"/>
</dbReference>
<dbReference type="SUPFAM" id="SSF55174">
    <property type="entry name" value="Alpha-L RNA-binding motif"/>
    <property type="match status" value="1"/>
</dbReference>
<accession>A0A382Q1K1</accession>
<dbReference type="PROSITE" id="PS50889">
    <property type="entry name" value="S4"/>
    <property type="match status" value="1"/>
</dbReference>
<evidence type="ECO:0000313" key="4">
    <source>
        <dbReference type="EMBL" id="SVC79306.1"/>
    </source>
</evidence>